<comment type="caution">
    <text evidence="2">The sequence shown here is derived from an EMBL/GenBank/DDBJ whole genome shotgun (WGS) entry which is preliminary data.</text>
</comment>
<evidence type="ECO:0000256" key="1">
    <source>
        <dbReference type="SAM" id="MobiDB-lite"/>
    </source>
</evidence>
<dbReference type="Proteomes" id="UP000260943">
    <property type="component" value="Unassembled WGS sequence"/>
</dbReference>
<dbReference type="EMBL" id="QSRJ01000013">
    <property type="protein sequence ID" value="RGL08049.1"/>
    <property type="molecule type" value="Genomic_DNA"/>
</dbReference>
<sequence>MATTFEELVNGMVNIGFGVAATAAEKGREVLEDLNAKGEEVRHDPSTPDFARSMSDVFESAGGMFTDATERLGAKGETAAERVLDELILARVRYLNEVERSAFLAHVQDLVRAVESETVHIPVESVDKDAEGDTGVETETVEQGEGE</sequence>
<gene>
    <name evidence="2" type="ORF">DXC81_09595</name>
</gene>
<feature type="region of interest" description="Disordered" evidence="1">
    <location>
        <begin position="125"/>
        <end position="147"/>
    </location>
</feature>
<protein>
    <submittedName>
        <fullName evidence="2">Uncharacterized protein</fullName>
    </submittedName>
</protein>
<proteinExistence type="predicted"/>
<accession>A0A3E4QP23</accession>
<name>A0A3E4QP23_9ACTN</name>
<reference evidence="2 3" key="1">
    <citation type="submission" date="2018-08" db="EMBL/GenBank/DDBJ databases">
        <title>A genome reference for cultivated species of the human gut microbiota.</title>
        <authorList>
            <person name="Zou Y."/>
            <person name="Xue W."/>
            <person name="Luo G."/>
        </authorList>
    </citation>
    <scope>NUCLEOTIDE SEQUENCE [LARGE SCALE GENOMIC DNA]</scope>
    <source>
        <strain evidence="2 3">TF08-14</strain>
    </source>
</reference>
<feature type="compositionally biased region" description="Acidic residues" evidence="1">
    <location>
        <begin position="132"/>
        <end position="147"/>
    </location>
</feature>
<evidence type="ECO:0000313" key="3">
    <source>
        <dbReference type="Proteomes" id="UP000260943"/>
    </source>
</evidence>
<dbReference type="RefSeq" id="WP_117680192.1">
    <property type="nucleotide sequence ID" value="NZ_QSRJ01000013.1"/>
</dbReference>
<organism evidence="2 3">
    <name type="scientific">Collinsella tanakaei</name>
    <dbReference type="NCBI Taxonomy" id="626935"/>
    <lineage>
        <taxon>Bacteria</taxon>
        <taxon>Bacillati</taxon>
        <taxon>Actinomycetota</taxon>
        <taxon>Coriobacteriia</taxon>
        <taxon>Coriobacteriales</taxon>
        <taxon>Coriobacteriaceae</taxon>
        <taxon>Collinsella</taxon>
    </lineage>
</organism>
<dbReference type="AlphaFoldDB" id="A0A3E4QP23"/>
<evidence type="ECO:0000313" key="2">
    <source>
        <dbReference type="EMBL" id="RGL08049.1"/>
    </source>
</evidence>